<feature type="transmembrane region" description="Helical" evidence="1">
    <location>
        <begin position="6"/>
        <end position="23"/>
    </location>
</feature>
<comment type="caution">
    <text evidence="2">The sequence shown here is derived from an EMBL/GenBank/DDBJ whole genome shotgun (WGS) entry which is preliminary data.</text>
</comment>
<reference evidence="2 3" key="1">
    <citation type="submission" date="2020-08" db="EMBL/GenBank/DDBJ databases">
        <title>Genomic Encyclopedia of Type Strains, Phase IV (KMG-IV): sequencing the most valuable type-strain genomes for metagenomic binning, comparative biology and taxonomic classification.</title>
        <authorList>
            <person name="Goeker M."/>
        </authorList>
    </citation>
    <scope>NUCLEOTIDE SEQUENCE [LARGE SCALE GENOMIC DNA]</scope>
    <source>
        <strain evidence="2 3">DSM 11805</strain>
    </source>
</reference>
<gene>
    <name evidence="2" type="ORF">GGQ92_001205</name>
</gene>
<keyword evidence="1" id="KW-0472">Membrane</keyword>
<keyword evidence="3" id="KW-1185">Reference proteome</keyword>
<dbReference type="EMBL" id="JACHON010000003">
    <property type="protein sequence ID" value="MBB6512422.1"/>
    <property type="molecule type" value="Genomic_DNA"/>
</dbReference>
<proteinExistence type="predicted"/>
<feature type="transmembrane region" description="Helical" evidence="1">
    <location>
        <begin position="68"/>
        <end position="85"/>
    </location>
</feature>
<dbReference type="RefSeq" id="WP_184245627.1">
    <property type="nucleotide sequence ID" value="NZ_BAAACU010000058.1"/>
</dbReference>
<organism evidence="2 3">
    <name type="scientific">Gracilibacillus halotolerans</name>
    <dbReference type="NCBI Taxonomy" id="74386"/>
    <lineage>
        <taxon>Bacteria</taxon>
        <taxon>Bacillati</taxon>
        <taxon>Bacillota</taxon>
        <taxon>Bacilli</taxon>
        <taxon>Bacillales</taxon>
        <taxon>Bacillaceae</taxon>
        <taxon>Gracilibacillus</taxon>
    </lineage>
</organism>
<dbReference type="Proteomes" id="UP000572212">
    <property type="component" value="Unassembled WGS sequence"/>
</dbReference>
<name>A0A841RKD0_9BACI</name>
<keyword evidence="1" id="KW-0812">Transmembrane</keyword>
<protein>
    <submittedName>
        <fullName evidence="2">Uncharacterized protein</fullName>
    </submittedName>
</protein>
<evidence type="ECO:0000313" key="3">
    <source>
        <dbReference type="Proteomes" id="UP000572212"/>
    </source>
</evidence>
<keyword evidence="1" id="KW-1133">Transmembrane helix</keyword>
<dbReference type="AlphaFoldDB" id="A0A841RKD0"/>
<evidence type="ECO:0000256" key="1">
    <source>
        <dbReference type="SAM" id="Phobius"/>
    </source>
</evidence>
<accession>A0A841RKD0</accession>
<evidence type="ECO:0000313" key="2">
    <source>
        <dbReference type="EMBL" id="MBB6512422.1"/>
    </source>
</evidence>
<sequence length="116" mass="13313">MDTIIYFTLVIAFLLLFSWGVRLATLHGWFKVENIILLVMLALIYDNGILGFGKYIGEGELLESLNLARYWLHALITPLLVLFGWRSLVNADIEWAKTNVAKWGARGRTIRWAFQA</sequence>
<feature type="transmembrane region" description="Helical" evidence="1">
    <location>
        <begin position="35"/>
        <end position="56"/>
    </location>
</feature>